<keyword evidence="3" id="KW-1185">Reference proteome</keyword>
<dbReference type="InterPro" id="IPR036188">
    <property type="entry name" value="FAD/NAD-bd_sf"/>
</dbReference>
<dbReference type="PANTHER" id="PTHR42720">
    <property type="entry name" value="GLYCEROL-3-PHOSPHATE DEHYDROGENASE"/>
    <property type="match status" value="1"/>
</dbReference>
<dbReference type="GeneID" id="20235692"/>
<dbReference type="PANTHER" id="PTHR42720:SF1">
    <property type="entry name" value="GLYCEROL 3-PHOSPHATE OXIDASE"/>
    <property type="match status" value="1"/>
</dbReference>
<name>V4B556_LOTGI</name>
<dbReference type="RefSeq" id="XP_009044183.1">
    <property type="nucleotide sequence ID" value="XM_009045935.1"/>
</dbReference>
<dbReference type="HOGENOM" id="CLU_024775_3_0_1"/>
<dbReference type="AlphaFoldDB" id="V4B556"/>
<sequence length="427" mass="47640">MDYEYDVVIIGGGVVGCATLFILSQDGYKCLLVEKNPEILSEASSGNSGMLHTGFDAPINSKELHCIKLCQDEIFPLLDKWKVPDKRTGAIMVAWNEQQIRSRTYFYMRFFSQRRKLADIQKSSEDKGVVGDMYQLSASQVYEREPNLNQGVQGGIWIPNETVLDPWLFPVCMVQHSLHRNSKVKTDCKVTGITPEYNRTTVHTQHGAITCRVVVNCAGLYGDQIDNLVNCQTFSIKPRKGQYLVYGQNTSGLINSSILPVPTDKTKGIIVFKSVYNNVIVGPTAEDIPSRQVPPEADGIIRSKLYSATGSTVPCLSSYSNIGEYTGLRPATQYKDYQITTFPERNWISVGGIRSTGLSGCLGIGKYVRDEIREKLSLEPTFGPSSTIETLDWSFSQNHTVKFADSTEYKFVHPITTFGHQTHSSRL</sequence>
<dbReference type="Gene3D" id="3.50.50.60">
    <property type="entry name" value="FAD/NAD(P)-binding domain"/>
    <property type="match status" value="1"/>
</dbReference>
<reference evidence="2 3" key="1">
    <citation type="journal article" date="2013" name="Nature">
        <title>Insights into bilaterian evolution from three spiralian genomes.</title>
        <authorList>
            <person name="Simakov O."/>
            <person name="Marletaz F."/>
            <person name="Cho S.J."/>
            <person name="Edsinger-Gonzales E."/>
            <person name="Havlak P."/>
            <person name="Hellsten U."/>
            <person name="Kuo D.H."/>
            <person name="Larsson T."/>
            <person name="Lv J."/>
            <person name="Arendt D."/>
            <person name="Savage R."/>
            <person name="Osoegawa K."/>
            <person name="de Jong P."/>
            <person name="Grimwood J."/>
            <person name="Chapman J.A."/>
            <person name="Shapiro H."/>
            <person name="Aerts A."/>
            <person name="Otillar R.P."/>
            <person name="Terry A.Y."/>
            <person name="Boore J.L."/>
            <person name="Grigoriev I.V."/>
            <person name="Lindberg D.R."/>
            <person name="Seaver E.C."/>
            <person name="Weisblat D.A."/>
            <person name="Putnam N.H."/>
            <person name="Rokhsar D.S."/>
        </authorList>
    </citation>
    <scope>NUCLEOTIDE SEQUENCE [LARGE SCALE GENOMIC DNA]</scope>
</reference>
<dbReference type="OMA" id="DVGWGVS"/>
<dbReference type="Proteomes" id="UP000030746">
    <property type="component" value="Unassembled WGS sequence"/>
</dbReference>
<dbReference type="EMBL" id="KB199650">
    <property type="protein sequence ID" value="ESP05638.1"/>
    <property type="molecule type" value="Genomic_DNA"/>
</dbReference>
<dbReference type="STRING" id="225164.V4B556"/>
<dbReference type="CTD" id="20235692"/>
<dbReference type="Pfam" id="PF01266">
    <property type="entry name" value="DAO"/>
    <property type="match status" value="1"/>
</dbReference>
<dbReference type="OrthoDB" id="498204at2759"/>
<organism evidence="2 3">
    <name type="scientific">Lottia gigantea</name>
    <name type="common">Giant owl limpet</name>
    <dbReference type="NCBI Taxonomy" id="225164"/>
    <lineage>
        <taxon>Eukaryota</taxon>
        <taxon>Metazoa</taxon>
        <taxon>Spiralia</taxon>
        <taxon>Lophotrochozoa</taxon>
        <taxon>Mollusca</taxon>
        <taxon>Gastropoda</taxon>
        <taxon>Patellogastropoda</taxon>
        <taxon>Lottioidea</taxon>
        <taxon>Lottiidae</taxon>
        <taxon>Lottia</taxon>
    </lineage>
</organism>
<proteinExistence type="predicted"/>
<accession>V4B556</accession>
<evidence type="ECO:0000313" key="3">
    <source>
        <dbReference type="Proteomes" id="UP000030746"/>
    </source>
</evidence>
<evidence type="ECO:0000259" key="1">
    <source>
        <dbReference type="Pfam" id="PF01266"/>
    </source>
</evidence>
<dbReference type="KEGG" id="lgi:LOTGIDRAFT_152500"/>
<protein>
    <recommendedName>
        <fullName evidence="1">FAD dependent oxidoreductase domain-containing protein</fullName>
    </recommendedName>
</protein>
<gene>
    <name evidence="2" type="ORF">LOTGIDRAFT_152500</name>
</gene>
<evidence type="ECO:0000313" key="2">
    <source>
        <dbReference type="EMBL" id="ESP05638.1"/>
    </source>
</evidence>
<dbReference type="SUPFAM" id="SSF51905">
    <property type="entry name" value="FAD/NAD(P)-binding domain"/>
    <property type="match status" value="1"/>
</dbReference>
<feature type="domain" description="FAD dependent oxidoreductase" evidence="1">
    <location>
        <begin position="6"/>
        <end position="370"/>
    </location>
</feature>
<dbReference type="InterPro" id="IPR052745">
    <property type="entry name" value="G3P_Oxidase/Oxidoreductase"/>
</dbReference>
<dbReference type="InterPro" id="IPR006076">
    <property type="entry name" value="FAD-dep_OxRdtase"/>
</dbReference>
<dbReference type="Gene3D" id="3.30.9.10">
    <property type="entry name" value="D-Amino Acid Oxidase, subunit A, domain 2"/>
    <property type="match status" value="1"/>
</dbReference>